<gene>
    <name evidence="1" type="ORF">IAB51_05180</name>
</gene>
<dbReference type="SUPFAM" id="SSF53271">
    <property type="entry name" value="PRTase-like"/>
    <property type="match status" value="1"/>
</dbReference>
<keyword evidence="1" id="KW-0328">Glycosyltransferase</keyword>
<protein>
    <submittedName>
        <fullName evidence="1">Orotate phosphoribosyltransferase</fullName>
    </submittedName>
</protein>
<dbReference type="CDD" id="cd06223">
    <property type="entry name" value="PRTases_typeI"/>
    <property type="match status" value="1"/>
</dbReference>
<sequence length="212" mass="23693">MESRAIKIKSPRNGKMTISIIPGHFATNHSHVNYYIDLTAIKHRSQMAMEAAQMLANSYQHLDVDTIICMDGCEVIGGYLASYLAEDGTYAINRQKDICVITPEFNSNSQLIFRDNIQGMVWNKNVLLMIASATTGKTINRSLECIKYYGGNVMGIAAIFSAISDMNGVPIESLFSLRDIPNYHTYDFKDCPECKAQHKIDAIVNSYGYSKI</sequence>
<organism evidence="1 2">
    <name type="scientific">Candidatus Merdivicinus excrementipullorum</name>
    <dbReference type="NCBI Taxonomy" id="2840867"/>
    <lineage>
        <taxon>Bacteria</taxon>
        <taxon>Bacillati</taxon>
        <taxon>Bacillota</taxon>
        <taxon>Clostridia</taxon>
        <taxon>Eubacteriales</taxon>
        <taxon>Oscillospiraceae</taxon>
        <taxon>Oscillospiraceae incertae sedis</taxon>
        <taxon>Candidatus Merdivicinus</taxon>
    </lineage>
</organism>
<comment type="caution">
    <text evidence="1">The sequence shown here is derived from an EMBL/GenBank/DDBJ whole genome shotgun (WGS) entry which is preliminary data.</text>
</comment>
<evidence type="ECO:0000313" key="2">
    <source>
        <dbReference type="Proteomes" id="UP000824002"/>
    </source>
</evidence>
<dbReference type="InterPro" id="IPR029057">
    <property type="entry name" value="PRTase-like"/>
</dbReference>
<keyword evidence="1" id="KW-0808">Transferase</keyword>
<dbReference type="GO" id="GO:0016757">
    <property type="term" value="F:glycosyltransferase activity"/>
    <property type="evidence" value="ECO:0007669"/>
    <property type="project" value="UniProtKB-KW"/>
</dbReference>
<dbReference type="EMBL" id="DVJP01000036">
    <property type="protein sequence ID" value="HIS76188.1"/>
    <property type="molecule type" value="Genomic_DNA"/>
</dbReference>
<dbReference type="AlphaFoldDB" id="A0A9D1FMJ2"/>
<dbReference type="InterPro" id="IPR000836">
    <property type="entry name" value="PRTase_dom"/>
</dbReference>
<reference evidence="1" key="1">
    <citation type="submission" date="2020-10" db="EMBL/GenBank/DDBJ databases">
        <authorList>
            <person name="Gilroy R."/>
        </authorList>
    </citation>
    <scope>NUCLEOTIDE SEQUENCE</scope>
    <source>
        <strain evidence="1">CHK199-13235</strain>
    </source>
</reference>
<proteinExistence type="predicted"/>
<accession>A0A9D1FMJ2</accession>
<reference evidence="1" key="2">
    <citation type="journal article" date="2021" name="PeerJ">
        <title>Extensive microbial diversity within the chicken gut microbiome revealed by metagenomics and culture.</title>
        <authorList>
            <person name="Gilroy R."/>
            <person name="Ravi A."/>
            <person name="Getino M."/>
            <person name="Pursley I."/>
            <person name="Horton D.L."/>
            <person name="Alikhan N.F."/>
            <person name="Baker D."/>
            <person name="Gharbi K."/>
            <person name="Hall N."/>
            <person name="Watson M."/>
            <person name="Adriaenssens E.M."/>
            <person name="Foster-Nyarko E."/>
            <person name="Jarju S."/>
            <person name="Secka A."/>
            <person name="Antonio M."/>
            <person name="Oren A."/>
            <person name="Chaudhuri R.R."/>
            <person name="La Ragione R."/>
            <person name="Hildebrand F."/>
            <person name="Pallen M.J."/>
        </authorList>
    </citation>
    <scope>NUCLEOTIDE SEQUENCE</scope>
    <source>
        <strain evidence="1">CHK199-13235</strain>
    </source>
</reference>
<name>A0A9D1FMJ2_9FIRM</name>
<dbReference type="Proteomes" id="UP000824002">
    <property type="component" value="Unassembled WGS sequence"/>
</dbReference>
<dbReference type="Gene3D" id="3.40.50.2020">
    <property type="match status" value="1"/>
</dbReference>
<evidence type="ECO:0000313" key="1">
    <source>
        <dbReference type="EMBL" id="HIS76188.1"/>
    </source>
</evidence>